<dbReference type="AlphaFoldDB" id="A0AAJ0ERP6"/>
<reference evidence="1" key="1">
    <citation type="submission" date="2021-06" db="EMBL/GenBank/DDBJ databases">
        <title>Comparative genomics, transcriptomics and evolutionary studies reveal genomic signatures of adaptation to plant cell wall in hemibiotrophic fungi.</title>
        <authorList>
            <consortium name="DOE Joint Genome Institute"/>
            <person name="Baroncelli R."/>
            <person name="Diaz J.F."/>
            <person name="Benocci T."/>
            <person name="Peng M."/>
            <person name="Battaglia E."/>
            <person name="Haridas S."/>
            <person name="Andreopoulos W."/>
            <person name="Labutti K."/>
            <person name="Pangilinan J."/>
            <person name="Floch G.L."/>
            <person name="Makela M.R."/>
            <person name="Henrissat B."/>
            <person name="Grigoriev I.V."/>
            <person name="Crouch J.A."/>
            <person name="De Vries R.P."/>
            <person name="Sukno S.A."/>
            <person name="Thon M.R."/>
        </authorList>
    </citation>
    <scope>NUCLEOTIDE SEQUENCE</scope>
    <source>
        <strain evidence="1">CBS 193.32</strain>
    </source>
</reference>
<sequence length="59" mass="6966">MDLDMPSFFCLLPHLQAYVGLALRCVCFMCSMCPRKYRHTCWTVSRYTTMCQMSCLCLR</sequence>
<comment type="caution">
    <text evidence="1">The sequence shown here is derived from an EMBL/GenBank/DDBJ whole genome shotgun (WGS) entry which is preliminary data.</text>
</comment>
<protein>
    <submittedName>
        <fullName evidence="1">Uncharacterized protein</fullName>
    </submittedName>
</protein>
<evidence type="ECO:0000313" key="2">
    <source>
        <dbReference type="Proteomes" id="UP001224890"/>
    </source>
</evidence>
<proteinExistence type="predicted"/>
<dbReference type="GeneID" id="85460757"/>
<gene>
    <name evidence="1" type="ORF">BDP55DRAFT_681860</name>
</gene>
<keyword evidence="2" id="KW-1185">Reference proteome</keyword>
<name>A0AAJ0ERP6_9PEZI</name>
<evidence type="ECO:0000313" key="1">
    <source>
        <dbReference type="EMBL" id="KAK1658683.1"/>
    </source>
</evidence>
<dbReference type="RefSeq" id="XP_060423447.1">
    <property type="nucleotide sequence ID" value="XM_060576231.1"/>
</dbReference>
<accession>A0AAJ0ERP6</accession>
<organism evidence="1 2">
    <name type="scientific">Colletotrichum godetiae</name>
    <dbReference type="NCBI Taxonomy" id="1209918"/>
    <lineage>
        <taxon>Eukaryota</taxon>
        <taxon>Fungi</taxon>
        <taxon>Dikarya</taxon>
        <taxon>Ascomycota</taxon>
        <taxon>Pezizomycotina</taxon>
        <taxon>Sordariomycetes</taxon>
        <taxon>Hypocreomycetidae</taxon>
        <taxon>Glomerellales</taxon>
        <taxon>Glomerellaceae</taxon>
        <taxon>Colletotrichum</taxon>
        <taxon>Colletotrichum acutatum species complex</taxon>
    </lineage>
</organism>
<dbReference type="Proteomes" id="UP001224890">
    <property type="component" value="Unassembled WGS sequence"/>
</dbReference>
<dbReference type="EMBL" id="JAHMHR010000070">
    <property type="protein sequence ID" value="KAK1658683.1"/>
    <property type="molecule type" value="Genomic_DNA"/>
</dbReference>